<sequence length="233" mass="26836">MDIARRNNLPRAMRCVQIMGRSEQDELTAAQIFYPCMQCADIFFLKVLVLIVVIFQPTSSVLYADICQLGMDQRKVNVLAREYCDDINRKNKPIILSHHMLPGLQQGQEKMSKSDPSSSIFMEDEEVEVKTKIKKAYCPPQIVEGNPCLEYIKYIVFPWFNKFNVERKPENGGEKSKVERNPGDLKPALSKALNMILQPVRDHFSKDPKAKDLLKRVKVVKFRGKASTCEKRR</sequence>
<keyword evidence="10" id="KW-0812">Transmembrane</keyword>
<dbReference type="AlphaFoldDB" id="A0A8X8CLV2"/>
<comment type="catalytic activity">
    <reaction evidence="8">
        <text>tRNA(Tyr) + L-tyrosine + ATP = L-tyrosyl-tRNA(Tyr) + AMP + diphosphate + H(+)</text>
        <dbReference type="Rhea" id="RHEA:10220"/>
        <dbReference type="Rhea" id="RHEA-COMP:9706"/>
        <dbReference type="Rhea" id="RHEA-COMP:9707"/>
        <dbReference type="ChEBI" id="CHEBI:15378"/>
        <dbReference type="ChEBI" id="CHEBI:30616"/>
        <dbReference type="ChEBI" id="CHEBI:33019"/>
        <dbReference type="ChEBI" id="CHEBI:58315"/>
        <dbReference type="ChEBI" id="CHEBI:78442"/>
        <dbReference type="ChEBI" id="CHEBI:78536"/>
        <dbReference type="ChEBI" id="CHEBI:456215"/>
        <dbReference type="EC" id="6.1.1.1"/>
    </reaction>
</comment>
<evidence type="ECO:0000313" key="11">
    <source>
        <dbReference type="EMBL" id="KAG6758694.1"/>
    </source>
</evidence>
<evidence type="ECO:0000256" key="2">
    <source>
        <dbReference type="ARBA" id="ARBA00022598"/>
    </source>
</evidence>
<dbReference type="EC" id="6.1.1.1" evidence="1"/>
<keyword evidence="3 9" id="KW-0547">Nucleotide-binding</keyword>
<evidence type="ECO:0000256" key="9">
    <source>
        <dbReference type="RuleBase" id="RU363036"/>
    </source>
</evidence>
<dbReference type="Proteomes" id="UP000886885">
    <property type="component" value="Chromosome 10D"/>
</dbReference>
<dbReference type="GO" id="GO:0005737">
    <property type="term" value="C:cytoplasm"/>
    <property type="evidence" value="ECO:0007669"/>
    <property type="project" value="TreeGrafter"/>
</dbReference>
<dbReference type="InterPro" id="IPR002305">
    <property type="entry name" value="aa-tRNA-synth_Ic"/>
</dbReference>
<evidence type="ECO:0000256" key="6">
    <source>
        <dbReference type="ARBA" id="ARBA00023146"/>
    </source>
</evidence>
<evidence type="ECO:0000256" key="10">
    <source>
        <dbReference type="SAM" id="Phobius"/>
    </source>
</evidence>
<dbReference type="Pfam" id="PF00579">
    <property type="entry name" value="tRNA-synt_1b"/>
    <property type="match status" value="1"/>
</dbReference>
<evidence type="ECO:0000256" key="5">
    <source>
        <dbReference type="ARBA" id="ARBA00022917"/>
    </source>
</evidence>
<keyword evidence="4 9" id="KW-0067">ATP-binding</keyword>
<keyword evidence="2 9" id="KW-0436">Ligase</keyword>
<dbReference type="PANTHER" id="PTHR46264">
    <property type="entry name" value="TYROSINE-TRNA LIGASE"/>
    <property type="match status" value="1"/>
</dbReference>
<reference evidence="11" key="1">
    <citation type="journal article" date="2020" name="bioRxiv">
        <title>Hybrid origin of Populus tomentosa Carr. identified through genome sequencing and phylogenomic analysis.</title>
        <authorList>
            <person name="An X."/>
            <person name="Gao K."/>
            <person name="Chen Z."/>
            <person name="Li J."/>
            <person name="Yang X."/>
            <person name="Yang X."/>
            <person name="Zhou J."/>
            <person name="Guo T."/>
            <person name="Zhao T."/>
            <person name="Huang S."/>
            <person name="Miao D."/>
            <person name="Khan W.U."/>
            <person name="Rao P."/>
            <person name="Ye M."/>
            <person name="Lei B."/>
            <person name="Liao W."/>
            <person name="Wang J."/>
            <person name="Ji L."/>
            <person name="Li Y."/>
            <person name="Guo B."/>
            <person name="Mustafa N.S."/>
            <person name="Li S."/>
            <person name="Yun Q."/>
            <person name="Keller S.R."/>
            <person name="Mao J."/>
            <person name="Zhang R."/>
            <person name="Strauss S.H."/>
        </authorList>
    </citation>
    <scope>NUCLEOTIDE SEQUENCE</scope>
    <source>
        <strain evidence="11">GM15</strain>
        <tissue evidence="11">Leaf</tissue>
    </source>
</reference>
<evidence type="ECO:0000256" key="3">
    <source>
        <dbReference type="ARBA" id="ARBA00022741"/>
    </source>
</evidence>
<keyword evidence="6 9" id="KW-0030">Aminoacyl-tRNA synthetase</keyword>
<dbReference type="PANTHER" id="PTHR46264:SF4">
    <property type="entry name" value="TYROSINE--TRNA LIGASE, CYTOPLASMIC"/>
    <property type="match status" value="1"/>
</dbReference>
<name>A0A8X8CLV2_POPTO</name>
<keyword evidence="12" id="KW-1185">Reference proteome</keyword>
<protein>
    <recommendedName>
        <fullName evidence="1">tyrosine--tRNA ligase</fullName>
        <ecNumber evidence="1">6.1.1.1</ecNumber>
    </recommendedName>
    <alternativeName>
        <fullName evidence="7">Tyrosyl-tRNA synthetase</fullName>
    </alternativeName>
</protein>
<feature type="transmembrane region" description="Helical" evidence="10">
    <location>
        <begin position="43"/>
        <end position="64"/>
    </location>
</feature>
<proteinExistence type="inferred from homology"/>
<dbReference type="GO" id="GO:0004831">
    <property type="term" value="F:tyrosine-tRNA ligase activity"/>
    <property type="evidence" value="ECO:0007669"/>
    <property type="project" value="UniProtKB-EC"/>
</dbReference>
<dbReference type="GO" id="GO:0005524">
    <property type="term" value="F:ATP binding"/>
    <property type="evidence" value="ECO:0007669"/>
    <property type="project" value="UniProtKB-KW"/>
</dbReference>
<accession>A0A8X8CLV2</accession>
<evidence type="ECO:0000256" key="1">
    <source>
        <dbReference type="ARBA" id="ARBA00013160"/>
    </source>
</evidence>
<dbReference type="OrthoDB" id="197206at2759"/>
<keyword evidence="5 9" id="KW-0648">Protein biosynthesis</keyword>
<dbReference type="PIRSF" id="PIRSF006588">
    <property type="entry name" value="TyrRS_arch_euk"/>
    <property type="match status" value="1"/>
</dbReference>
<dbReference type="InterPro" id="IPR050489">
    <property type="entry name" value="Tyr-tRNA_synthase"/>
</dbReference>
<dbReference type="GO" id="GO:0006437">
    <property type="term" value="P:tyrosyl-tRNA aminoacylation"/>
    <property type="evidence" value="ECO:0007669"/>
    <property type="project" value="TreeGrafter"/>
</dbReference>
<keyword evidence="10" id="KW-1133">Transmembrane helix</keyword>
<organism evidence="11 12">
    <name type="scientific">Populus tomentosa</name>
    <name type="common">Chinese white poplar</name>
    <dbReference type="NCBI Taxonomy" id="118781"/>
    <lineage>
        <taxon>Eukaryota</taxon>
        <taxon>Viridiplantae</taxon>
        <taxon>Streptophyta</taxon>
        <taxon>Embryophyta</taxon>
        <taxon>Tracheophyta</taxon>
        <taxon>Spermatophyta</taxon>
        <taxon>Magnoliopsida</taxon>
        <taxon>eudicotyledons</taxon>
        <taxon>Gunneridae</taxon>
        <taxon>Pentapetalae</taxon>
        <taxon>rosids</taxon>
        <taxon>fabids</taxon>
        <taxon>Malpighiales</taxon>
        <taxon>Salicaceae</taxon>
        <taxon>Saliceae</taxon>
        <taxon>Populus</taxon>
    </lineage>
</organism>
<evidence type="ECO:0000256" key="4">
    <source>
        <dbReference type="ARBA" id="ARBA00022840"/>
    </source>
</evidence>
<keyword evidence="10" id="KW-0472">Membrane</keyword>
<evidence type="ECO:0000256" key="7">
    <source>
        <dbReference type="ARBA" id="ARBA00033323"/>
    </source>
</evidence>
<dbReference type="EMBL" id="JAAWWB010000020">
    <property type="protein sequence ID" value="KAG6758694.1"/>
    <property type="molecule type" value="Genomic_DNA"/>
</dbReference>
<dbReference type="FunFam" id="3.40.50.620:FF:000103">
    <property type="entry name" value="tyrosine--tRNA ligase 1, cytoplasmic"/>
    <property type="match status" value="1"/>
</dbReference>
<comment type="caution">
    <text evidence="11">The sequence shown here is derived from an EMBL/GenBank/DDBJ whole genome shotgun (WGS) entry which is preliminary data.</text>
</comment>
<evidence type="ECO:0000256" key="8">
    <source>
        <dbReference type="ARBA" id="ARBA00048248"/>
    </source>
</evidence>
<comment type="similarity">
    <text evidence="9">Belongs to the class-I aminoacyl-tRNA synthetase family.</text>
</comment>
<evidence type="ECO:0000313" key="12">
    <source>
        <dbReference type="Proteomes" id="UP000886885"/>
    </source>
</evidence>
<gene>
    <name evidence="11" type="ORF">POTOM_039053</name>
</gene>
<dbReference type="InterPro" id="IPR023617">
    <property type="entry name" value="Tyr-tRNA-ligase_arc/euk-type"/>
</dbReference>